<dbReference type="PANTHER" id="PTHR46637">
    <property type="entry name" value="TIS1421-TRANSPOSASE PROTEIN A"/>
    <property type="match status" value="1"/>
</dbReference>
<evidence type="ECO:0000313" key="2">
    <source>
        <dbReference type="EMBL" id="CDZ76828.1"/>
    </source>
</evidence>
<gene>
    <name evidence="2" type="ORF">BN59_01104</name>
</gene>
<evidence type="ECO:0000313" key="3">
    <source>
        <dbReference type="Proteomes" id="UP000044071"/>
    </source>
</evidence>
<dbReference type="InterPro" id="IPR052909">
    <property type="entry name" value="Transposase_6_like"/>
</dbReference>
<sequence>MSRMVIDDEMRSRLEKLLPKPKGRHGKDYRLFMEAICWMLRTGAAWRDLPLDYGHRKNVYNRYNYWSKKGYITAILGELKKRWRSRMAHA</sequence>
<accession>A0A078KYL3</accession>
<dbReference type="Pfam" id="PF13340">
    <property type="entry name" value="DUF4096"/>
    <property type="match status" value="1"/>
</dbReference>
<dbReference type="InterPro" id="IPR025161">
    <property type="entry name" value="IS402-like_dom"/>
</dbReference>
<keyword evidence="3" id="KW-1185">Reference proteome</keyword>
<dbReference type="PANTHER" id="PTHR46637:SF1">
    <property type="entry name" value="BLL5188 PROTEIN"/>
    <property type="match status" value="1"/>
</dbReference>
<feature type="domain" description="Insertion element IS402-like" evidence="1">
    <location>
        <begin position="8"/>
        <end position="75"/>
    </location>
</feature>
<reference evidence="2 3" key="1">
    <citation type="submission" date="2014-06" db="EMBL/GenBank/DDBJ databases">
        <authorList>
            <person name="Urmite Genomes Urmite Genomes"/>
        </authorList>
    </citation>
    <scope>NUCLEOTIDE SEQUENCE [LARGE SCALE GENOMIC DNA]</scope>
</reference>
<dbReference type="EMBL" id="CCSB01000001">
    <property type="protein sequence ID" value="CDZ76828.1"/>
    <property type="molecule type" value="Genomic_DNA"/>
</dbReference>
<organism evidence="2 3">
    <name type="scientific">Legionella massiliensis</name>
    <dbReference type="NCBI Taxonomy" id="1034943"/>
    <lineage>
        <taxon>Bacteria</taxon>
        <taxon>Pseudomonadati</taxon>
        <taxon>Pseudomonadota</taxon>
        <taxon>Gammaproteobacteria</taxon>
        <taxon>Legionellales</taxon>
        <taxon>Legionellaceae</taxon>
        <taxon>Legionella</taxon>
    </lineage>
</organism>
<evidence type="ECO:0000259" key="1">
    <source>
        <dbReference type="Pfam" id="PF13340"/>
    </source>
</evidence>
<dbReference type="eggNOG" id="COG3293">
    <property type="taxonomic scope" value="Bacteria"/>
</dbReference>
<dbReference type="OrthoDB" id="1551210at2"/>
<proteinExistence type="predicted"/>
<dbReference type="RefSeq" id="WP_052403146.1">
    <property type="nucleotide sequence ID" value="NZ_CCVW01000001.1"/>
</dbReference>
<dbReference type="AlphaFoldDB" id="A0A078KYL3"/>
<dbReference type="STRING" id="1034943.BN59_01104"/>
<dbReference type="Proteomes" id="UP000044071">
    <property type="component" value="Unassembled WGS sequence"/>
</dbReference>
<name>A0A078KYL3_9GAMM</name>
<protein>
    <submittedName>
        <fullName evidence="2">Transposase</fullName>
    </submittedName>
</protein>